<dbReference type="RefSeq" id="WP_005393121.1">
    <property type="nucleotide sequence ID" value="NZ_CP069534.1"/>
</dbReference>
<dbReference type="Proteomes" id="UP000617681">
    <property type="component" value="Chromosome"/>
</dbReference>
<protein>
    <recommendedName>
        <fullName evidence="5">Secreted protein</fullName>
    </recommendedName>
</protein>
<evidence type="ECO:0000256" key="1">
    <source>
        <dbReference type="SAM" id="Phobius"/>
    </source>
</evidence>
<feature type="transmembrane region" description="Helical" evidence="1">
    <location>
        <begin position="235"/>
        <end position="257"/>
    </location>
</feature>
<evidence type="ECO:0000313" key="4">
    <source>
        <dbReference type="Proteomes" id="UP000617681"/>
    </source>
</evidence>
<evidence type="ECO:0000313" key="3">
    <source>
        <dbReference type="EMBL" id="QRP70655.1"/>
    </source>
</evidence>
<reference evidence="3" key="1">
    <citation type="submission" date="2021-02" db="EMBL/GenBank/DDBJ databases">
        <title>FDA dAtabase for Regulatory Grade micrObial Sequences (FDA-ARGOS): Supporting development and validation of Infectious Disease Dx tests.</title>
        <authorList>
            <person name="Sproer C."/>
            <person name="Gronow S."/>
            <person name="Severitt S."/>
            <person name="Schroder I."/>
            <person name="Tallon L."/>
            <person name="Sadzewicz L."/>
            <person name="Zhao X."/>
            <person name="Boylan J."/>
            <person name="Ott S."/>
            <person name="Bowen H."/>
            <person name="Vavikolanu K."/>
            <person name="Mehta A."/>
            <person name="Aluvathingal J."/>
            <person name="Nadendla S."/>
            <person name="Lowell S."/>
            <person name="Myers T."/>
            <person name="Yan Y."/>
            <person name="Sichtig H."/>
        </authorList>
    </citation>
    <scope>NUCLEOTIDE SEQUENCE</scope>
    <source>
        <strain evidence="3">FDAARGOS_1191</strain>
    </source>
</reference>
<organism evidence="3 4">
    <name type="scientific">Corynebacterium glucuronolyticum</name>
    <dbReference type="NCBI Taxonomy" id="39791"/>
    <lineage>
        <taxon>Bacteria</taxon>
        <taxon>Bacillati</taxon>
        <taxon>Actinomycetota</taxon>
        <taxon>Actinomycetes</taxon>
        <taxon>Mycobacteriales</taxon>
        <taxon>Corynebacteriaceae</taxon>
        <taxon>Corynebacterium</taxon>
    </lineage>
</organism>
<keyword evidence="1" id="KW-0812">Transmembrane</keyword>
<evidence type="ECO:0008006" key="5">
    <source>
        <dbReference type="Google" id="ProtNLM"/>
    </source>
</evidence>
<feature type="signal peptide" evidence="2">
    <location>
        <begin position="1"/>
        <end position="27"/>
    </location>
</feature>
<keyword evidence="1" id="KW-1133">Transmembrane helix</keyword>
<proteinExistence type="predicted"/>
<keyword evidence="1" id="KW-0472">Membrane</keyword>
<accession>A0AAX1L8W1</accession>
<gene>
    <name evidence="3" type="ORF">I6J21_00255</name>
</gene>
<keyword evidence="2" id="KW-0732">Signal</keyword>
<dbReference type="EMBL" id="CP069534">
    <property type="protein sequence ID" value="QRP70655.1"/>
    <property type="molecule type" value="Genomic_DNA"/>
</dbReference>
<feature type="chain" id="PRO_5043522254" description="Secreted protein" evidence="2">
    <location>
        <begin position="28"/>
        <end position="265"/>
    </location>
</feature>
<evidence type="ECO:0000256" key="2">
    <source>
        <dbReference type="SAM" id="SignalP"/>
    </source>
</evidence>
<dbReference type="AlphaFoldDB" id="A0AAX1L8W1"/>
<sequence length="265" mass="28230">MLFKHSLVAATVTAVAATILPATATQAAEPLVAGQPITTEAIVRSFDSNELNRWDFYGSDIQVLLDSSNWTYVSAANSNCDFARTPNGQTLGATDFGTCTFNDDAGLILWGVLSGSMKSDIENLLPANEWDAATKEAEKIADSLTIVNDPEFPTMNGMRGKEAILLNGHSAGKRDVRFSLTMPSGKVVYRTITLVTPPSQIMSDYTFNRVSEIGKKDPSPQLPQQNNGSTEQEELGAIIGGVIAGILVLLGIGAVALPQIQAMLP</sequence>
<name>A0AAX1L8W1_9CORY</name>